<keyword evidence="3" id="KW-1185">Reference proteome</keyword>
<evidence type="ECO:0000259" key="1">
    <source>
        <dbReference type="PROSITE" id="PS50954"/>
    </source>
</evidence>
<organism evidence="2 3">
    <name type="scientific">Anopheles minimus</name>
    <dbReference type="NCBI Taxonomy" id="112268"/>
    <lineage>
        <taxon>Eukaryota</taxon>
        <taxon>Metazoa</taxon>
        <taxon>Ecdysozoa</taxon>
        <taxon>Arthropoda</taxon>
        <taxon>Hexapoda</taxon>
        <taxon>Insecta</taxon>
        <taxon>Pterygota</taxon>
        <taxon>Neoptera</taxon>
        <taxon>Endopterygota</taxon>
        <taxon>Diptera</taxon>
        <taxon>Nematocera</taxon>
        <taxon>Culicoidea</taxon>
        <taxon>Culicidae</taxon>
        <taxon>Anophelinae</taxon>
        <taxon>Anopheles</taxon>
    </lineage>
</organism>
<proteinExistence type="predicted"/>
<dbReference type="Gene3D" id="1.10.720.40">
    <property type="match status" value="1"/>
</dbReference>
<dbReference type="EnsemblMetazoa" id="AMIN007605-RA">
    <property type="protein sequence ID" value="AMIN007605-PA"/>
    <property type="gene ID" value="AMIN007605"/>
</dbReference>
<dbReference type="PROSITE" id="PS50954">
    <property type="entry name" value="LEM"/>
    <property type="match status" value="1"/>
</dbReference>
<dbReference type="AlphaFoldDB" id="A0A182WB77"/>
<dbReference type="VEuPathDB" id="VectorBase:AMIN007605"/>
<dbReference type="InterPro" id="IPR003887">
    <property type="entry name" value="LEM_dom"/>
</dbReference>
<sequence>MSERRPAVYDILEELSNEEIRRRIVFYGGPNLPVTDQTRGRLLDVLREYIDQSKQHRRPKESNVVPVLEH</sequence>
<name>A0A182WB77_9DIPT</name>
<feature type="domain" description="LEM" evidence="1">
    <location>
        <begin position="9"/>
        <end position="53"/>
    </location>
</feature>
<reference evidence="2" key="2">
    <citation type="submission" date="2020-05" db="UniProtKB">
        <authorList>
            <consortium name="EnsemblMetazoa"/>
        </authorList>
    </citation>
    <scope>IDENTIFICATION</scope>
    <source>
        <strain evidence="2">MINIMUS1</strain>
    </source>
</reference>
<dbReference type="Proteomes" id="UP000075920">
    <property type="component" value="Unassembled WGS sequence"/>
</dbReference>
<evidence type="ECO:0000313" key="2">
    <source>
        <dbReference type="EnsemblMetazoa" id="AMIN007605-PA"/>
    </source>
</evidence>
<dbReference type="InterPro" id="IPR011015">
    <property type="entry name" value="LEM/LEM-like_dom_sf"/>
</dbReference>
<dbReference type="SUPFAM" id="SSF63451">
    <property type="entry name" value="LEM domain"/>
    <property type="match status" value="1"/>
</dbReference>
<evidence type="ECO:0000313" key="3">
    <source>
        <dbReference type="Proteomes" id="UP000075920"/>
    </source>
</evidence>
<protein>
    <submittedName>
        <fullName evidence="2">LEM domain-containing protein</fullName>
    </submittedName>
</protein>
<accession>A0A182WB77</accession>
<reference evidence="3" key="1">
    <citation type="submission" date="2013-03" db="EMBL/GenBank/DDBJ databases">
        <title>The Genome Sequence of Anopheles minimus MINIMUS1.</title>
        <authorList>
            <consortium name="The Broad Institute Genomics Platform"/>
            <person name="Neafsey D.E."/>
            <person name="Walton C."/>
            <person name="Walker B."/>
            <person name="Young S.K."/>
            <person name="Zeng Q."/>
            <person name="Gargeya S."/>
            <person name="Fitzgerald M."/>
            <person name="Haas B."/>
            <person name="Abouelleil A."/>
            <person name="Allen A.W."/>
            <person name="Alvarado L."/>
            <person name="Arachchi H.M."/>
            <person name="Berlin A.M."/>
            <person name="Chapman S.B."/>
            <person name="Gainer-Dewar J."/>
            <person name="Goldberg J."/>
            <person name="Griggs A."/>
            <person name="Gujja S."/>
            <person name="Hansen M."/>
            <person name="Howarth C."/>
            <person name="Imamovic A."/>
            <person name="Ireland A."/>
            <person name="Larimer J."/>
            <person name="McCowan C."/>
            <person name="Murphy C."/>
            <person name="Pearson M."/>
            <person name="Poon T.W."/>
            <person name="Priest M."/>
            <person name="Roberts A."/>
            <person name="Saif S."/>
            <person name="Shea T."/>
            <person name="Sisk P."/>
            <person name="Sykes S."/>
            <person name="Wortman J."/>
            <person name="Nusbaum C."/>
            <person name="Birren B."/>
        </authorList>
    </citation>
    <scope>NUCLEOTIDE SEQUENCE [LARGE SCALE GENOMIC DNA]</scope>
    <source>
        <strain evidence="3">MINIMUS1</strain>
    </source>
</reference>